<dbReference type="EC" id="2.4.-.-" evidence="5"/>
<evidence type="ECO:0000313" key="5">
    <source>
        <dbReference type="EMBL" id="MCL1046209.1"/>
    </source>
</evidence>
<dbReference type="CDD" id="cd06438">
    <property type="entry name" value="EpsO_like"/>
    <property type="match status" value="1"/>
</dbReference>
<keyword evidence="6" id="KW-1185">Reference proteome</keyword>
<keyword evidence="2 5" id="KW-0328">Glycosyltransferase</keyword>
<name>A0ABT0KRD1_9GAMM</name>
<gene>
    <name evidence="5" type="ORF">L2737_12870</name>
</gene>
<evidence type="ECO:0000313" key="6">
    <source>
        <dbReference type="Proteomes" id="UP001202134"/>
    </source>
</evidence>
<keyword evidence="3 5" id="KW-0808">Transferase</keyword>
<protein>
    <submittedName>
        <fullName evidence="5">Glycosyltransferase</fullName>
        <ecNumber evidence="5">2.4.-.-</ecNumber>
    </submittedName>
</protein>
<evidence type="ECO:0000256" key="4">
    <source>
        <dbReference type="SAM" id="Phobius"/>
    </source>
</evidence>
<organism evidence="5 6">
    <name type="scientific">Shewanella electrodiphila</name>
    <dbReference type="NCBI Taxonomy" id="934143"/>
    <lineage>
        <taxon>Bacteria</taxon>
        <taxon>Pseudomonadati</taxon>
        <taxon>Pseudomonadota</taxon>
        <taxon>Gammaproteobacteria</taxon>
        <taxon>Alteromonadales</taxon>
        <taxon>Shewanellaceae</taxon>
        <taxon>Shewanella</taxon>
    </lineage>
</organism>
<feature type="transmembrane region" description="Helical" evidence="4">
    <location>
        <begin position="274"/>
        <end position="293"/>
    </location>
</feature>
<dbReference type="Gene3D" id="3.90.550.10">
    <property type="entry name" value="Spore Coat Polysaccharide Biosynthesis Protein SpsA, Chain A"/>
    <property type="match status" value="1"/>
</dbReference>
<comment type="similarity">
    <text evidence="1">Belongs to the glycosyltransferase 2 family.</text>
</comment>
<sequence length="340" mass="38028">MIEQTILALLPQLIEGDRFIVIADNCTDNTVSICQTHSVEVIERHDLHQAGKGFALDYGVQHLNKSVDVPQTLVVLDADCEFEQGSLDKLVNQSQIQNSVIQSLYLMKSPIGASIKTRVAEFAWLVKNKIRPTGLAKMKIGCHLQGSGMAFPWRLFTKVSFASGSIVEDLELGLKLASIDEQAKFYPHAVVNSYFPESSSGTESQRTRWEHGHISAMSILPHMMLTALVKGRVNVFLLALDAAIPPTVLWIFIVVLTNFLTLILLLLGLPTASYISLTLLLVLVGAIAISWLFNGRSIIKLKDVFGILAYVFSKFSIYKKFFTARQKEWVRTERDDKYEQ</sequence>
<accession>A0ABT0KRD1</accession>
<keyword evidence="4" id="KW-1133">Transmembrane helix</keyword>
<evidence type="ECO:0000256" key="2">
    <source>
        <dbReference type="ARBA" id="ARBA00022676"/>
    </source>
</evidence>
<dbReference type="Proteomes" id="UP001202134">
    <property type="component" value="Unassembled WGS sequence"/>
</dbReference>
<evidence type="ECO:0000256" key="3">
    <source>
        <dbReference type="ARBA" id="ARBA00022679"/>
    </source>
</evidence>
<dbReference type="SUPFAM" id="SSF53448">
    <property type="entry name" value="Nucleotide-diphospho-sugar transferases"/>
    <property type="match status" value="1"/>
</dbReference>
<evidence type="ECO:0000256" key="1">
    <source>
        <dbReference type="ARBA" id="ARBA00006739"/>
    </source>
</evidence>
<dbReference type="EMBL" id="JAKIKU010000006">
    <property type="protein sequence ID" value="MCL1046209.1"/>
    <property type="molecule type" value="Genomic_DNA"/>
</dbReference>
<comment type="caution">
    <text evidence="5">The sequence shown here is derived from an EMBL/GenBank/DDBJ whole genome shotgun (WGS) entry which is preliminary data.</text>
</comment>
<keyword evidence="4" id="KW-0812">Transmembrane</keyword>
<feature type="transmembrane region" description="Helical" evidence="4">
    <location>
        <begin position="247"/>
        <end position="268"/>
    </location>
</feature>
<dbReference type="InterPro" id="IPR029044">
    <property type="entry name" value="Nucleotide-diphossugar_trans"/>
</dbReference>
<proteinExistence type="inferred from homology"/>
<dbReference type="PANTHER" id="PTHR43630:SF1">
    <property type="entry name" value="POLY-BETA-1,6-N-ACETYL-D-GLUCOSAMINE SYNTHASE"/>
    <property type="match status" value="1"/>
</dbReference>
<keyword evidence="4" id="KW-0472">Membrane</keyword>
<dbReference type="PANTHER" id="PTHR43630">
    <property type="entry name" value="POLY-BETA-1,6-N-ACETYL-D-GLUCOSAMINE SYNTHASE"/>
    <property type="match status" value="1"/>
</dbReference>
<dbReference type="GO" id="GO:0016757">
    <property type="term" value="F:glycosyltransferase activity"/>
    <property type="evidence" value="ECO:0007669"/>
    <property type="project" value="UniProtKB-KW"/>
</dbReference>
<dbReference type="Pfam" id="PF13641">
    <property type="entry name" value="Glyco_tranf_2_3"/>
    <property type="match status" value="1"/>
</dbReference>
<reference evidence="5 6" key="1">
    <citation type="submission" date="2022-01" db="EMBL/GenBank/DDBJ databases">
        <title>Whole genome-based taxonomy of the Shewanellaceae.</title>
        <authorList>
            <person name="Martin-Rodriguez A.J."/>
        </authorList>
    </citation>
    <scope>NUCLEOTIDE SEQUENCE [LARGE SCALE GENOMIC DNA]</scope>
    <source>
        <strain evidence="5 6">DSM 24955</strain>
    </source>
</reference>